<reference evidence="19" key="1">
    <citation type="submission" date="2012-12" db="EMBL/GenBank/DDBJ databases">
        <authorList>
            <person name="Hellsten U."/>
            <person name="Grimwood J."/>
            <person name="Chapman J.A."/>
            <person name="Shapiro H."/>
            <person name="Aerts A."/>
            <person name="Otillar R.P."/>
            <person name="Terry A.Y."/>
            <person name="Boore J.L."/>
            <person name="Simakov O."/>
            <person name="Marletaz F."/>
            <person name="Cho S.-J."/>
            <person name="Edsinger-Gonzales E."/>
            <person name="Havlak P."/>
            <person name="Kuo D.-H."/>
            <person name="Larsson T."/>
            <person name="Lv J."/>
            <person name="Arendt D."/>
            <person name="Savage R."/>
            <person name="Osoegawa K."/>
            <person name="de Jong P."/>
            <person name="Lindberg D.R."/>
            <person name="Seaver E.C."/>
            <person name="Weisblat D.A."/>
            <person name="Putnam N.H."/>
            <person name="Grigoriev I.V."/>
            <person name="Rokhsar D.S."/>
        </authorList>
    </citation>
    <scope>NUCLEOTIDE SEQUENCE</scope>
    <source>
        <strain evidence="19">I ESC-2004</strain>
    </source>
</reference>
<evidence type="ECO:0000256" key="12">
    <source>
        <dbReference type="ARBA" id="ARBA00023293"/>
    </source>
</evidence>
<dbReference type="STRING" id="283909.R7TYD6"/>
<keyword evidence="11 13" id="KW-0456">Lyase</keyword>
<dbReference type="Pfam" id="PF07714">
    <property type="entry name" value="PK_Tyr_Ser-Thr"/>
    <property type="match status" value="1"/>
</dbReference>
<keyword evidence="19" id="KW-1185">Reference proteome</keyword>
<organism evidence="17">
    <name type="scientific">Capitella teleta</name>
    <name type="common">Polychaete worm</name>
    <dbReference type="NCBI Taxonomy" id="283909"/>
    <lineage>
        <taxon>Eukaryota</taxon>
        <taxon>Metazoa</taxon>
        <taxon>Spiralia</taxon>
        <taxon>Lophotrochozoa</taxon>
        <taxon>Annelida</taxon>
        <taxon>Polychaeta</taxon>
        <taxon>Sedentaria</taxon>
        <taxon>Scolecida</taxon>
        <taxon>Capitellidae</taxon>
        <taxon>Capitella</taxon>
    </lineage>
</organism>
<evidence type="ECO:0000259" key="15">
    <source>
        <dbReference type="PROSITE" id="PS50011"/>
    </source>
</evidence>
<protein>
    <recommendedName>
        <fullName evidence="2 14">Guanylate cyclase</fullName>
        <ecNumber evidence="2 14">4.6.1.2</ecNumber>
    </recommendedName>
</protein>
<dbReference type="CDD" id="cd07302">
    <property type="entry name" value="CHD"/>
    <property type="match status" value="1"/>
</dbReference>
<dbReference type="GO" id="GO:0001653">
    <property type="term" value="F:peptide receptor activity"/>
    <property type="evidence" value="ECO:0007669"/>
    <property type="project" value="TreeGrafter"/>
</dbReference>
<reference evidence="17 19" key="2">
    <citation type="journal article" date="2013" name="Nature">
        <title>Insights into bilaterian evolution from three spiralian genomes.</title>
        <authorList>
            <person name="Simakov O."/>
            <person name="Marletaz F."/>
            <person name="Cho S.J."/>
            <person name="Edsinger-Gonzales E."/>
            <person name="Havlak P."/>
            <person name="Hellsten U."/>
            <person name="Kuo D.H."/>
            <person name="Larsson T."/>
            <person name="Lv J."/>
            <person name="Arendt D."/>
            <person name="Savage R."/>
            <person name="Osoegawa K."/>
            <person name="de Jong P."/>
            <person name="Grimwood J."/>
            <person name="Chapman J.A."/>
            <person name="Shapiro H."/>
            <person name="Aerts A."/>
            <person name="Otillar R.P."/>
            <person name="Terry A.Y."/>
            <person name="Boore J.L."/>
            <person name="Grigoriev I.V."/>
            <person name="Lindberg D.R."/>
            <person name="Seaver E.C."/>
            <person name="Weisblat D.A."/>
            <person name="Putnam N.H."/>
            <person name="Rokhsar D.S."/>
        </authorList>
    </citation>
    <scope>NUCLEOTIDE SEQUENCE</scope>
    <source>
        <strain evidence="17 19">I ESC-2004</strain>
    </source>
</reference>
<evidence type="ECO:0000256" key="9">
    <source>
        <dbReference type="ARBA" id="ARBA00023170"/>
    </source>
</evidence>
<evidence type="ECO:0000256" key="8">
    <source>
        <dbReference type="ARBA" id="ARBA00023136"/>
    </source>
</evidence>
<dbReference type="PANTHER" id="PTHR11920:SF507">
    <property type="entry name" value="GUANYLATE CYCLASE"/>
    <property type="match status" value="1"/>
</dbReference>
<dbReference type="InterPro" id="IPR050401">
    <property type="entry name" value="Cyclic_nucleotide_synthase"/>
</dbReference>
<dbReference type="OMA" id="RSCHHED"/>
<evidence type="ECO:0000313" key="18">
    <source>
        <dbReference type="EnsemblMetazoa" id="CapteP109051"/>
    </source>
</evidence>
<dbReference type="Gene3D" id="3.30.70.1230">
    <property type="entry name" value="Nucleotide cyclase"/>
    <property type="match status" value="1"/>
</dbReference>
<dbReference type="PROSITE" id="PS00452">
    <property type="entry name" value="GUANYLATE_CYCLASE_1"/>
    <property type="match status" value="1"/>
</dbReference>
<dbReference type="GO" id="GO:0007168">
    <property type="term" value="P:receptor guanylyl cyclase signaling pathway"/>
    <property type="evidence" value="ECO:0007669"/>
    <property type="project" value="TreeGrafter"/>
</dbReference>
<evidence type="ECO:0000256" key="2">
    <source>
        <dbReference type="ARBA" id="ARBA00012202"/>
    </source>
</evidence>
<feature type="domain" description="Protein kinase" evidence="15">
    <location>
        <begin position="1"/>
        <end position="272"/>
    </location>
</feature>
<gene>
    <name evidence="17" type="ORF">CAPTEDRAFT_109051</name>
</gene>
<dbReference type="EMBL" id="KB307685">
    <property type="protein sequence ID" value="ELT98642.1"/>
    <property type="molecule type" value="Genomic_DNA"/>
</dbReference>
<evidence type="ECO:0000256" key="10">
    <source>
        <dbReference type="ARBA" id="ARBA00023180"/>
    </source>
</evidence>
<dbReference type="GO" id="GO:0004383">
    <property type="term" value="F:guanylate cyclase activity"/>
    <property type="evidence" value="ECO:0007669"/>
    <property type="project" value="UniProtKB-EC"/>
</dbReference>
<dbReference type="GO" id="GO:0035556">
    <property type="term" value="P:intracellular signal transduction"/>
    <property type="evidence" value="ECO:0007669"/>
    <property type="project" value="InterPro"/>
</dbReference>
<keyword evidence="7" id="KW-0342">GTP-binding</keyword>
<comment type="subcellular location">
    <subcellularLocation>
        <location evidence="1">Membrane</location>
        <topology evidence="1">Single-pass type I membrane protein</topology>
    </subcellularLocation>
</comment>
<evidence type="ECO:0000256" key="4">
    <source>
        <dbReference type="ARBA" id="ARBA00022729"/>
    </source>
</evidence>
<keyword evidence="3" id="KW-0812">Transmembrane</keyword>
<dbReference type="InterPro" id="IPR018297">
    <property type="entry name" value="A/G_cyclase_CS"/>
</dbReference>
<evidence type="ECO:0000256" key="3">
    <source>
        <dbReference type="ARBA" id="ARBA00022692"/>
    </source>
</evidence>
<evidence type="ECO:0000259" key="16">
    <source>
        <dbReference type="PROSITE" id="PS50125"/>
    </source>
</evidence>
<dbReference type="GO" id="GO:0005886">
    <property type="term" value="C:plasma membrane"/>
    <property type="evidence" value="ECO:0007669"/>
    <property type="project" value="TreeGrafter"/>
</dbReference>
<accession>R7TYD6</accession>
<dbReference type="SMART" id="SM00044">
    <property type="entry name" value="CYCc"/>
    <property type="match status" value="1"/>
</dbReference>
<dbReference type="SUPFAM" id="SSF55073">
    <property type="entry name" value="Nucleotide cyclase"/>
    <property type="match status" value="1"/>
</dbReference>
<reference evidence="18" key="3">
    <citation type="submission" date="2015-06" db="UniProtKB">
        <authorList>
            <consortium name="EnsemblMetazoa"/>
        </authorList>
    </citation>
    <scope>IDENTIFICATION</scope>
</reference>
<comment type="catalytic activity">
    <reaction evidence="14">
        <text>GTP = 3',5'-cyclic GMP + diphosphate</text>
        <dbReference type="Rhea" id="RHEA:13665"/>
        <dbReference type="ChEBI" id="CHEBI:33019"/>
        <dbReference type="ChEBI" id="CHEBI:37565"/>
        <dbReference type="ChEBI" id="CHEBI:57746"/>
        <dbReference type="EC" id="4.6.1.2"/>
    </reaction>
</comment>
<dbReference type="Pfam" id="PF00211">
    <property type="entry name" value="Guanylate_cyc"/>
    <property type="match status" value="1"/>
</dbReference>
<dbReference type="PROSITE" id="PS50011">
    <property type="entry name" value="PROTEIN_KINASE_DOM"/>
    <property type="match status" value="1"/>
</dbReference>
<dbReference type="OrthoDB" id="6226411at2759"/>
<evidence type="ECO:0000256" key="5">
    <source>
        <dbReference type="ARBA" id="ARBA00022741"/>
    </source>
</evidence>
<dbReference type="InterPro" id="IPR011009">
    <property type="entry name" value="Kinase-like_dom_sf"/>
</dbReference>
<keyword evidence="5" id="KW-0547">Nucleotide-binding</keyword>
<dbReference type="HOGENOM" id="CLU_001072_11_2_1"/>
<dbReference type="Gene3D" id="1.10.510.10">
    <property type="entry name" value="Transferase(Phosphotransferase) domain 1"/>
    <property type="match status" value="1"/>
</dbReference>
<dbReference type="Proteomes" id="UP000014760">
    <property type="component" value="Unassembled WGS sequence"/>
</dbReference>
<keyword evidence="12 14" id="KW-0141">cGMP biosynthesis</keyword>
<dbReference type="GO" id="GO:0005524">
    <property type="term" value="F:ATP binding"/>
    <property type="evidence" value="ECO:0007669"/>
    <property type="project" value="InterPro"/>
</dbReference>
<evidence type="ECO:0000256" key="6">
    <source>
        <dbReference type="ARBA" id="ARBA00022989"/>
    </source>
</evidence>
<dbReference type="GO" id="GO:0004016">
    <property type="term" value="F:adenylate cyclase activity"/>
    <property type="evidence" value="ECO:0007669"/>
    <property type="project" value="TreeGrafter"/>
</dbReference>
<evidence type="ECO:0000256" key="7">
    <source>
        <dbReference type="ARBA" id="ARBA00023134"/>
    </source>
</evidence>
<comment type="similarity">
    <text evidence="13">Belongs to the adenylyl cyclase class-4/guanylyl cyclase family.</text>
</comment>
<name>R7TYD6_CAPTE</name>
<dbReference type="PANTHER" id="PTHR11920">
    <property type="entry name" value="GUANYLYL CYCLASE"/>
    <property type="match status" value="1"/>
</dbReference>
<dbReference type="EMBL" id="AMQN01010383">
    <property type="status" value="NOT_ANNOTATED_CDS"/>
    <property type="molecule type" value="Genomic_DNA"/>
</dbReference>
<dbReference type="InterPro" id="IPR000719">
    <property type="entry name" value="Prot_kinase_dom"/>
</dbReference>
<sequence>MLFTCIQVHHTNILRVYGVTFIDSIAFLVSDHCPKGTLSDVVQNEKYRIDDNIKFSLAMDIASGMTYLHSQGFIHSHLTSNSCYIDHRWNVKVADWEHDKLKEVSAQSGSLSRLFFVDPELLGREKKGPHSAVKANDVFSFAMILVEIFTREDPYSELSGSMEPCQIIEVISIIEKAWSPKEEQRPGFSSLRKSLRDAKPSKKSIMDSMMDVLEMYVGCLEEKVAERTADLAMANTSLRNLLHQILPPTVAEKLSKGESVEPECFSSVSIFFSDIVGFTHLSASSTPLEVVTLLNDLYTAFDAVVDRHQVYKVETIGDSYMVISGLPQRNGIKHAGALCTMALDLLEAVRRFRIRHRPDEPLQMRAGIHSGSVVAGVVGLKMPRYCLFGDTVNTASRMESTSEPMRIQVSETTYALLAKIGGFSVTERGSMDIKVSPTR</sequence>
<evidence type="ECO:0000313" key="17">
    <source>
        <dbReference type="EMBL" id="ELT98642.1"/>
    </source>
</evidence>
<dbReference type="InterPro" id="IPR001054">
    <property type="entry name" value="A/G_cyclase"/>
</dbReference>
<keyword evidence="10" id="KW-0325">Glycoprotein</keyword>
<evidence type="ECO:0000256" key="14">
    <source>
        <dbReference type="RuleBase" id="RU003431"/>
    </source>
</evidence>
<keyword evidence="8" id="KW-0472">Membrane</keyword>
<dbReference type="FunFam" id="3.30.70.1230:FF:000004">
    <property type="entry name" value="Guanylate cyclase"/>
    <property type="match status" value="1"/>
</dbReference>
<feature type="domain" description="Guanylate cyclase" evidence="16">
    <location>
        <begin position="269"/>
        <end position="399"/>
    </location>
</feature>
<keyword evidence="4" id="KW-0732">Signal</keyword>
<evidence type="ECO:0000256" key="13">
    <source>
        <dbReference type="RuleBase" id="RU000405"/>
    </source>
</evidence>
<dbReference type="GO" id="GO:0005525">
    <property type="term" value="F:GTP binding"/>
    <property type="evidence" value="ECO:0007669"/>
    <property type="project" value="UniProtKB-KW"/>
</dbReference>
<dbReference type="PROSITE" id="PS50125">
    <property type="entry name" value="GUANYLATE_CYCLASE_2"/>
    <property type="match status" value="1"/>
</dbReference>
<evidence type="ECO:0000313" key="19">
    <source>
        <dbReference type="Proteomes" id="UP000014760"/>
    </source>
</evidence>
<evidence type="ECO:0000256" key="11">
    <source>
        <dbReference type="ARBA" id="ARBA00023239"/>
    </source>
</evidence>
<dbReference type="SUPFAM" id="SSF56112">
    <property type="entry name" value="Protein kinase-like (PK-like)"/>
    <property type="match status" value="1"/>
</dbReference>
<evidence type="ECO:0000256" key="1">
    <source>
        <dbReference type="ARBA" id="ARBA00004479"/>
    </source>
</evidence>
<proteinExistence type="inferred from homology"/>
<dbReference type="InterPro" id="IPR029787">
    <property type="entry name" value="Nucleotide_cyclase"/>
</dbReference>
<keyword evidence="6" id="KW-1133">Transmembrane helix</keyword>
<dbReference type="EnsemblMetazoa" id="CapteT109051">
    <property type="protein sequence ID" value="CapteP109051"/>
    <property type="gene ID" value="CapteG109051"/>
</dbReference>
<keyword evidence="9" id="KW-0675">Receptor</keyword>
<dbReference type="EC" id="4.6.1.2" evidence="2 14"/>
<dbReference type="GO" id="GO:0004672">
    <property type="term" value="F:protein kinase activity"/>
    <property type="evidence" value="ECO:0007669"/>
    <property type="project" value="InterPro"/>
</dbReference>
<dbReference type="InterPro" id="IPR001245">
    <property type="entry name" value="Ser-Thr/Tyr_kinase_cat_dom"/>
</dbReference>
<dbReference type="AlphaFoldDB" id="R7TYD6"/>